<reference evidence="3 4" key="1">
    <citation type="submission" date="2023-11" db="EMBL/GenBank/DDBJ databases">
        <authorList>
            <person name="Xu M."/>
            <person name="Jiang T."/>
        </authorList>
    </citation>
    <scope>NUCLEOTIDE SEQUENCE [LARGE SCALE GENOMIC DNA]</scope>
    <source>
        <strain evidence="3 4">SD</strain>
    </source>
</reference>
<keyword evidence="4" id="KW-1185">Reference proteome</keyword>
<sequence>MPDAVLDEERLRRLRDALGDRPWHAVTVAELATAAGLSRMTLHRRGIGKDELLRQLAGLLEREYREALLPALVARADGRTRLRMALTAVCEVDERSLGVLHALGEGLEEVFHDPGDGPVLTRATFTDGLRRILEDGVVDGTLRTEDPLASATLLFNATGWTYRHLRLGHRWPAERARTSVVDLVVDGVAAPGG</sequence>
<gene>
    <name evidence="3" type="ORF">SK069_16265</name>
</gene>
<evidence type="ECO:0000259" key="2">
    <source>
        <dbReference type="Pfam" id="PF00440"/>
    </source>
</evidence>
<dbReference type="Gene3D" id="1.10.357.10">
    <property type="entry name" value="Tetracycline Repressor, domain 2"/>
    <property type="match status" value="1"/>
</dbReference>
<proteinExistence type="predicted"/>
<evidence type="ECO:0000313" key="4">
    <source>
        <dbReference type="Proteomes" id="UP001277761"/>
    </source>
</evidence>
<dbReference type="Proteomes" id="UP001277761">
    <property type="component" value="Unassembled WGS sequence"/>
</dbReference>
<feature type="domain" description="HTH tetR-type" evidence="2">
    <location>
        <begin position="17"/>
        <end position="55"/>
    </location>
</feature>
<dbReference type="InterPro" id="IPR001647">
    <property type="entry name" value="HTH_TetR"/>
</dbReference>
<evidence type="ECO:0000313" key="3">
    <source>
        <dbReference type="EMBL" id="MDX8153153.1"/>
    </source>
</evidence>
<dbReference type="SUPFAM" id="SSF46689">
    <property type="entry name" value="Homeodomain-like"/>
    <property type="match status" value="1"/>
</dbReference>
<accession>A0ABU4VQK0</accession>
<organism evidence="3 4">
    <name type="scientific">Patulibacter brassicae</name>
    <dbReference type="NCBI Taxonomy" id="1705717"/>
    <lineage>
        <taxon>Bacteria</taxon>
        <taxon>Bacillati</taxon>
        <taxon>Actinomycetota</taxon>
        <taxon>Thermoleophilia</taxon>
        <taxon>Solirubrobacterales</taxon>
        <taxon>Patulibacteraceae</taxon>
        <taxon>Patulibacter</taxon>
    </lineage>
</organism>
<dbReference type="InterPro" id="IPR036271">
    <property type="entry name" value="Tet_transcr_reg_TetR-rel_C_sf"/>
</dbReference>
<dbReference type="RefSeq" id="WP_319955304.1">
    <property type="nucleotide sequence ID" value="NZ_JAXAVX010000011.1"/>
</dbReference>
<evidence type="ECO:0000256" key="1">
    <source>
        <dbReference type="ARBA" id="ARBA00023125"/>
    </source>
</evidence>
<dbReference type="SUPFAM" id="SSF48498">
    <property type="entry name" value="Tetracyclin repressor-like, C-terminal domain"/>
    <property type="match status" value="1"/>
</dbReference>
<dbReference type="EMBL" id="JAXAVX010000011">
    <property type="protein sequence ID" value="MDX8153153.1"/>
    <property type="molecule type" value="Genomic_DNA"/>
</dbReference>
<protein>
    <submittedName>
        <fullName evidence="3">TetR/AcrR family transcriptional regulator</fullName>
    </submittedName>
</protein>
<dbReference type="Pfam" id="PF00440">
    <property type="entry name" value="TetR_N"/>
    <property type="match status" value="1"/>
</dbReference>
<dbReference type="InterPro" id="IPR009057">
    <property type="entry name" value="Homeodomain-like_sf"/>
</dbReference>
<name>A0ABU4VQK0_9ACTN</name>
<comment type="caution">
    <text evidence="3">The sequence shown here is derived from an EMBL/GenBank/DDBJ whole genome shotgun (WGS) entry which is preliminary data.</text>
</comment>
<keyword evidence="1" id="KW-0238">DNA-binding</keyword>